<evidence type="ECO:0000313" key="1">
    <source>
        <dbReference type="EMBL" id="RDU69644.1"/>
    </source>
</evidence>
<protein>
    <submittedName>
        <fullName evidence="1">Molybdopterin synthase sulfur carrier subunit</fullName>
    </submittedName>
</protein>
<sequence length="75" mass="8476">MAKIKVEFLGPIGLEAKEFEVQDLHELKNKLQEIEVLHEWLKICAIALNDKIIEDLNMPLRDGDQLVLLPPVCGG</sequence>
<organism evidence="1 2">
    <name type="scientific">Helicobacter cholecystus</name>
    <dbReference type="NCBI Taxonomy" id="45498"/>
    <lineage>
        <taxon>Bacteria</taxon>
        <taxon>Pseudomonadati</taxon>
        <taxon>Campylobacterota</taxon>
        <taxon>Epsilonproteobacteria</taxon>
        <taxon>Campylobacterales</taxon>
        <taxon>Helicobacteraceae</taxon>
        <taxon>Helicobacter</taxon>
    </lineage>
</organism>
<dbReference type="OrthoDB" id="5339935at2"/>
<dbReference type="AlphaFoldDB" id="A0A3D8IYE5"/>
<dbReference type="Proteomes" id="UP000257067">
    <property type="component" value="Unassembled WGS sequence"/>
</dbReference>
<reference evidence="1 2" key="1">
    <citation type="submission" date="2018-04" db="EMBL/GenBank/DDBJ databases">
        <title>Novel Campyloabacter and Helicobacter Species and Strains.</title>
        <authorList>
            <person name="Mannion A.J."/>
            <person name="Shen Z."/>
            <person name="Fox J.G."/>
        </authorList>
    </citation>
    <scope>NUCLEOTIDE SEQUENCE [LARGE SCALE GENOMIC DNA]</scope>
    <source>
        <strain evidence="1 2">ATCC 700242</strain>
    </source>
</reference>
<name>A0A3D8IYE5_9HELI</name>
<dbReference type="InterPro" id="IPR016155">
    <property type="entry name" value="Mopterin_synth/thiamin_S_b"/>
</dbReference>
<proteinExistence type="predicted"/>
<accession>A0A3D8IYE5</accession>
<dbReference type="InterPro" id="IPR012675">
    <property type="entry name" value="Beta-grasp_dom_sf"/>
</dbReference>
<dbReference type="Pfam" id="PF02597">
    <property type="entry name" value="ThiS"/>
    <property type="match status" value="1"/>
</dbReference>
<keyword evidence="2" id="KW-1185">Reference proteome</keyword>
<comment type="caution">
    <text evidence="1">The sequence shown here is derived from an EMBL/GenBank/DDBJ whole genome shotgun (WGS) entry which is preliminary data.</text>
</comment>
<evidence type="ECO:0000313" key="2">
    <source>
        <dbReference type="Proteomes" id="UP000257067"/>
    </source>
</evidence>
<dbReference type="RefSeq" id="WP_104724324.1">
    <property type="nucleotide sequence ID" value="NZ_FZNE01000003.1"/>
</dbReference>
<gene>
    <name evidence="1" type="ORF">CQA62_03075</name>
</gene>
<dbReference type="InterPro" id="IPR003749">
    <property type="entry name" value="ThiS/MoaD-like"/>
</dbReference>
<dbReference type="Gene3D" id="3.10.20.30">
    <property type="match status" value="1"/>
</dbReference>
<dbReference type="SUPFAM" id="SSF54285">
    <property type="entry name" value="MoaD/ThiS"/>
    <property type="match status" value="1"/>
</dbReference>
<dbReference type="EMBL" id="NXLU01000002">
    <property type="protein sequence ID" value="RDU69644.1"/>
    <property type="molecule type" value="Genomic_DNA"/>
</dbReference>